<dbReference type="Proteomes" id="UP000799438">
    <property type="component" value="Unassembled WGS sequence"/>
</dbReference>
<reference evidence="2" key="1">
    <citation type="journal article" date="2020" name="Stud. Mycol.">
        <title>101 Dothideomycetes genomes: a test case for predicting lifestyles and emergence of pathogens.</title>
        <authorList>
            <person name="Haridas S."/>
            <person name="Albert R."/>
            <person name="Binder M."/>
            <person name="Bloem J."/>
            <person name="Labutti K."/>
            <person name="Salamov A."/>
            <person name="Andreopoulos B."/>
            <person name="Baker S."/>
            <person name="Barry K."/>
            <person name="Bills G."/>
            <person name="Bluhm B."/>
            <person name="Cannon C."/>
            <person name="Castanera R."/>
            <person name="Culley D."/>
            <person name="Daum C."/>
            <person name="Ezra D."/>
            <person name="Gonzalez J."/>
            <person name="Henrissat B."/>
            <person name="Kuo A."/>
            <person name="Liang C."/>
            <person name="Lipzen A."/>
            <person name="Lutzoni F."/>
            <person name="Magnuson J."/>
            <person name="Mondo S."/>
            <person name="Nolan M."/>
            <person name="Ohm R."/>
            <person name="Pangilinan J."/>
            <person name="Park H.-J."/>
            <person name="Ramirez L."/>
            <person name="Alfaro M."/>
            <person name="Sun H."/>
            <person name="Tritt A."/>
            <person name="Yoshinaga Y."/>
            <person name="Zwiers L.-H."/>
            <person name="Turgeon B."/>
            <person name="Goodwin S."/>
            <person name="Spatafora J."/>
            <person name="Crous P."/>
            <person name="Grigoriev I."/>
        </authorList>
    </citation>
    <scope>NUCLEOTIDE SEQUENCE</scope>
    <source>
        <strain evidence="2">CBS 121167</strain>
    </source>
</reference>
<accession>A0A6A6BJ82</accession>
<feature type="region of interest" description="Disordered" evidence="1">
    <location>
        <begin position="148"/>
        <end position="203"/>
    </location>
</feature>
<feature type="compositionally biased region" description="Low complexity" evidence="1">
    <location>
        <begin position="151"/>
        <end position="178"/>
    </location>
</feature>
<name>A0A6A6BJ82_9PEZI</name>
<evidence type="ECO:0000256" key="1">
    <source>
        <dbReference type="SAM" id="MobiDB-lite"/>
    </source>
</evidence>
<dbReference type="RefSeq" id="XP_033399932.1">
    <property type="nucleotide sequence ID" value="XM_033543021.1"/>
</dbReference>
<organism evidence="2 3">
    <name type="scientific">Aplosporella prunicola CBS 121167</name>
    <dbReference type="NCBI Taxonomy" id="1176127"/>
    <lineage>
        <taxon>Eukaryota</taxon>
        <taxon>Fungi</taxon>
        <taxon>Dikarya</taxon>
        <taxon>Ascomycota</taxon>
        <taxon>Pezizomycotina</taxon>
        <taxon>Dothideomycetes</taxon>
        <taxon>Dothideomycetes incertae sedis</taxon>
        <taxon>Botryosphaeriales</taxon>
        <taxon>Aplosporellaceae</taxon>
        <taxon>Aplosporella</taxon>
    </lineage>
</organism>
<gene>
    <name evidence="2" type="ORF">K452DRAFT_306824</name>
</gene>
<dbReference type="GeneID" id="54300518"/>
<keyword evidence="3" id="KW-1185">Reference proteome</keyword>
<evidence type="ECO:0000313" key="2">
    <source>
        <dbReference type="EMBL" id="KAF2144220.1"/>
    </source>
</evidence>
<protein>
    <submittedName>
        <fullName evidence="2">Uncharacterized protein</fullName>
    </submittedName>
</protein>
<proteinExistence type="predicted"/>
<evidence type="ECO:0000313" key="3">
    <source>
        <dbReference type="Proteomes" id="UP000799438"/>
    </source>
</evidence>
<dbReference type="OrthoDB" id="3913028at2759"/>
<sequence>MASTDEVVVYTRRADGNSGVDVMSRGELDELLAGDASLQCATKPIARGQRHVEVLRKDLTADAAERAANAKFPNQNASLASVEVPARAYMLRLTLPAAFEVLYIVSWYLFVGSGAREDGVQEEVDEQCCWCLVLCADSCPRLCRRGLMRAPPQTAPTDTSTTPPTPTTRTTSKTPSPTNASTDEHNDDYHEDDDTGERWLKLV</sequence>
<dbReference type="AlphaFoldDB" id="A0A6A6BJ82"/>
<dbReference type="EMBL" id="ML995480">
    <property type="protein sequence ID" value="KAF2144220.1"/>
    <property type="molecule type" value="Genomic_DNA"/>
</dbReference>